<protein>
    <submittedName>
        <fullName evidence="2">Uncharacterized protein</fullName>
    </submittedName>
</protein>
<organism evidence="2 3">
    <name type="scientific">Nocardioides marmoribigeumensis</name>
    <dbReference type="NCBI Taxonomy" id="433649"/>
    <lineage>
        <taxon>Bacteria</taxon>
        <taxon>Bacillati</taxon>
        <taxon>Actinomycetota</taxon>
        <taxon>Actinomycetes</taxon>
        <taxon>Propionibacteriales</taxon>
        <taxon>Nocardioidaceae</taxon>
        <taxon>Nocardioides</taxon>
    </lineage>
</organism>
<keyword evidence="1" id="KW-0812">Transmembrane</keyword>
<evidence type="ECO:0000313" key="2">
    <source>
        <dbReference type="EMBL" id="MDR7364340.1"/>
    </source>
</evidence>
<comment type="caution">
    <text evidence="2">The sequence shown here is derived from an EMBL/GenBank/DDBJ whole genome shotgun (WGS) entry which is preliminary data.</text>
</comment>
<proteinExistence type="predicted"/>
<reference evidence="2 3" key="1">
    <citation type="submission" date="2023-07" db="EMBL/GenBank/DDBJ databases">
        <title>Sequencing the genomes of 1000 actinobacteria strains.</title>
        <authorList>
            <person name="Klenk H.-P."/>
        </authorList>
    </citation>
    <scope>NUCLEOTIDE SEQUENCE [LARGE SCALE GENOMIC DNA]</scope>
    <source>
        <strain evidence="2 3">DSM 19426</strain>
    </source>
</reference>
<dbReference type="RefSeq" id="WP_310305911.1">
    <property type="nucleotide sequence ID" value="NZ_BAAAPS010000005.1"/>
</dbReference>
<feature type="transmembrane region" description="Helical" evidence="1">
    <location>
        <begin position="24"/>
        <end position="41"/>
    </location>
</feature>
<keyword evidence="1" id="KW-1133">Transmembrane helix</keyword>
<sequence>MSETLAADASAQSPRDGAPRARRAALALTTATALVAAFWWWSHPRVFDDHNGGAAMHSQPVARAATSMAVTLPQTGDGDTASLTLHGAEAHFAIDTAAATTSFSVCHLSKGEDPVMAIRDIGDHCRDLEPLRDGMDFRLEQWRAEEHGARGDYLVLTVTPTRPGKVKVDRVDVTYALGADHLWRRGTERLGMDVTLTAE</sequence>
<evidence type="ECO:0000313" key="3">
    <source>
        <dbReference type="Proteomes" id="UP001183648"/>
    </source>
</evidence>
<accession>A0ABU2C147</accession>
<keyword evidence="3" id="KW-1185">Reference proteome</keyword>
<dbReference type="Proteomes" id="UP001183648">
    <property type="component" value="Unassembled WGS sequence"/>
</dbReference>
<dbReference type="EMBL" id="JAVDYG010000001">
    <property type="protein sequence ID" value="MDR7364340.1"/>
    <property type="molecule type" value="Genomic_DNA"/>
</dbReference>
<gene>
    <name evidence="2" type="ORF">J2S63_003893</name>
</gene>
<evidence type="ECO:0000256" key="1">
    <source>
        <dbReference type="SAM" id="Phobius"/>
    </source>
</evidence>
<keyword evidence="1" id="KW-0472">Membrane</keyword>
<name>A0ABU2C147_9ACTN</name>